<dbReference type="RefSeq" id="WP_011897969.1">
    <property type="nucleotide sequence ID" value="NC_009342.1"/>
</dbReference>
<dbReference type="InterPro" id="IPR015919">
    <property type="entry name" value="Cadherin-like_sf"/>
</dbReference>
<gene>
    <name evidence="2" type="ordered locus">cgR_2697</name>
</gene>
<accession>A0AB72VDX0</accession>
<dbReference type="NCBIfam" id="NF033766">
    <property type="entry name" value="choice_anch_G"/>
    <property type="match status" value="1"/>
</dbReference>
<name>A0AB72VDX0_CORGB</name>
<dbReference type="KEGG" id="cgt:cgR_2697"/>
<feature type="compositionally biased region" description="Polar residues" evidence="1">
    <location>
        <begin position="786"/>
        <end position="796"/>
    </location>
</feature>
<feature type="region of interest" description="Disordered" evidence="1">
    <location>
        <begin position="764"/>
        <end position="845"/>
    </location>
</feature>
<dbReference type="InterPro" id="IPR013783">
    <property type="entry name" value="Ig-like_fold"/>
</dbReference>
<dbReference type="Gene3D" id="2.60.40.10">
    <property type="entry name" value="Immunoglobulins"/>
    <property type="match status" value="3"/>
</dbReference>
<sequence>MKIKKSASALSRSMRIGIATITSTAMLGGVLVAVPAHPLLPTTAVAQAQTVTNSAPIAMASGQVIDLALFENRVNPADKAKFLSALEAIRADAEYPGTPTETSKLDLTLLQGINLQLGTLNVPLLSLVKIEGNAGVLGASAAATTGDTASAAAGVLSDNGSINLGAHGSNSGVDTVLDLTDVLGNAGVDAITDGIIDELSLRIGAVSASAQRDGDQVTSEYALSNVDLTLNSPLVEGLVETLVGEDTANPGLGVQIDKLVDDVAGDSSVLSGVTGLLDGVLGILGDANNVDVELSTNIQGALKPLLAETLVSDAVSIDLASGQIRVNLEKLGGTSVVNPNTNLLNEAAVKKIENEVQTLLNQLLAKVRTAVEDGILATAVNVDLNVGLLGARLASVKLEGSLAQFLDGTADINVTLLGSINLSSLTNALKRVLAGVGEALEVAIDKVVDPLLNNVLDNVVSGTVAPLVGGIGELLADADILSITLNDQPNPLTGTLTNTAGRPNAKTGAIARPDEEFTVSALRINVLDGLIDLPLARATVNADADWTAPVGGPTIGKINDQSIDLGEEIESVTPKATPTDAKITVEGLPKGVEFKDGVISGEPEEAGTFPITVTVTDSADRTAKTTFTITVTDTSTPAVKPTIEAIGDQEIELGDPIDDVTPVVTPEGAEVSITGQPAGVTIVDGVISGTPTRAGNFNVTVTATNEGLTASTSFKITVTDPDSDVVAPTIAPIADAEGTEEKPITPIEVVVTPEEAVVDVDGLPKGVEYDSETGEISGTPEKGTEGSHQVTVTATNDGGDATETFTFVVKKDNNGGGDNGSGDNGSSDNGSSGSSDGTSNGSSDFLQQCLDSPAAGVAGLLVALGTVGAIAGPALEPLMKSIGAELDRALRNLTNASSGANQPEWVRNINRGLNDAANAVDHRMVSQALFATAALALISTPVLCGMDNSSSSSS</sequence>
<dbReference type="AlphaFoldDB" id="A0AB72VDX0"/>
<feature type="compositionally biased region" description="Gly residues" evidence="1">
    <location>
        <begin position="814"/>
        <end position="823"/>
    </location>
</feature>
<dbReference type="Pfam" id="PF05345">
    <property type="entry name" value="He_PIG"/>
    <property type="match status" value="3"/>
</dbReference>
<dbReference type="SUPFAM" id="SSF49313">
    <property type="entry name" value="Cadherin-like"/>
    <property type="match status" value="3"/>
</dbReference>
<dbReference type="InterPro" id="IPR047900">
    <property type="entry name" value="Choice_anch_G"/>
</dbReference>
<dbReference type="GO" id="GO:0005975">
    <property type="term" value="P:carbohydrate metabolic process"/>
    <property type="evidence" value="ECO:0007669"/>
    <property type="project" value="UniProtKB-ARBA"/>
</dbReference>
<organism evidence="2">
    <name type="scientific">Corynebacterium glutamicum (strain R)</name>
    <dbReference type="NCBI Taxonomy" id="340322"/>
    <lineage>
        <taxon>Bacteria</taxon>
        <taxon>Bacillati</taxon>
        <taxon>Actinomycetota</taxon>
        <taxon>Actinomycetes</taxon>
        <taxon>Mycobacteriales</taxon>
        <taxon>Corynebacteriaceae</taxon>
        <taxon>Corynebacterium</taxon>
    </lineage>
</organism>
<dbReference type="GO" id="GO:0005509">
    <property type="term" value="F:calcium ion binding"/>
    <property type="evidence" value="ECO:0007669"/>
    <property type="project" value="InterPro"/>
</dbReference>
<reference evidence="2" key="1">
    <citation type="journal article" date="2007" name="Microbiology">
        <title>Comparative analysis of the Corynebacterium glutamicum group and complete genome sequence of strain R.</title>
        <authorList>
            <person name="Yukawa H."/>
            <person name="Omumasaba C.A."/>
            <person name="Nonaka H."/>
            <person name="Kos P."/>
            <person name="Okai N."/>
            <person name="Suzuki N."/>
            <person name="Suda M."/>
            <person name="Tsuge Y."/>
            <person name="Watanabe J."/>
            <person name="Ikeda Y."/>
            <person name="Vertes A.A."/>
            <person name="Inui M."/>
        </authorList>
    </citation>
    <scope>NUCLEOTIDE SEQUENCE</scope>
    <source>
        <strain evidence="2">R</strain>
    </source>
</reference>
<proteinExistence type="predicted"/>
<protein>
    <submittedName>
        <fullName evidence="2">Uncharacterized protein</fullName>
    </submittedName>
</protein>
<feature type="compositionally biased region" description="Low complexity" evidence="1">
    <location>
        <begin position="824"/>
        <end position="844"/>
    </location>
</feature>
<dbReference type="Proteomes" id="UP000006698">
    <property type="component" value="Chromosome"/>
</dbReference>
<evidence type="ECO:0000313" key="2">
    <source>
        <dbReference type="EMBL" id="BAF55713.1"/>
    </source>
</evidence>
<dbReference type="GO" id="GO:0016020">
    <property type="term" value="C:membrane"/>
    <property type="evidence" value="ECO:0007669"/>
    <property type="project" value="InterPro"/>
</dbReference>
<dbReference type="EMBL" id="AP009044">
    <property type="protein sequence ID" value="BAF55713.1"/>
    <property type="molecule type" value="Genomic_DNA"/>
</dbReference>
<evidence type="ECO:0000256" key="1">
    <source>
        <dbReference type="SAM" id="MobiDB-lite"/>
    </source>
</evidence>